<name>A0A0E0LHJ7_ORYPU</name>
<sequence>MLAADERAPEDCSVAEAVATLGRPHSLAPATGEKLWAAAAADELLLRARATAAAALTLLARAAAAPTRGCHCYRPLDCSLEPPSLPFNGSTERRSHRLSQIRKMGELNGCRSQPAAVCRRSGRRLRDG</sequence>
<evidence type="ECO:0000313" key="1">
    <source>
        <dbReference type="EnsemblPlants" id="OPUNC07G04170.1"/>
    </source>
</evidence>
<evidence type="ECO:0000313" key="2">
    <source>
        <dbReference type="Proteomes" id="UP000026962"/>
    </source>
</evidence>
<dbReference type="EnsemblPlants" id="OPUNC07G04170.1">
    <property type="protein sequence ID" value="OPUNC07G04170.1"/>
    <property type="gene ID" value="OPUNC07G04170"/>
</dbReference>
<accession>A0A0E0LHJ7</accession>
<dbReference type="AlphaFoldDB" id="A0A0E0LHJ7"/>
<protein>
    <submittedName>
        <fullName evidence="1">Uncharacterized protein</fullName>
    </submittedName>
</protein>
<keyword evidence="2" id="KW-1185">Reference proteome</keyword>
<organism evidence="1">
    <name type="scientific">Oryza punctata</name>
    <name type="common">Red rice</name>
    <dbReference type="NCBI Taxonomy" id="4537"/>
    <lineage>
        <taxon>Eukaryota</taxon>
        <taxon>Viridiplantae</taxon>
        <taxon>Streptophyta</taxon>
        <taxon>Embryophyta</taxon>
        <taxon>Tracheophyta</taxon>
        <taxon>Spermatophyta</taxon>
        <taxon>Magnoliopsida</taxon>
        <taxon>Liliopsida</taxon>
        <taxon>Poales</taxon>
        <taxon>Poaceae</taxon>
        <taxon>BOP clade</taxon>
        <taxon>Oryzoideae</taxon>
        <taxon>Oryzeae</taxon>
        <taxon>Oryzinae</taxon>
        <taxon>Oryza</taxon>
    </lineage>
</organism>
<reference evidence="1" key="1">
    <citation type="submission" date="2015-04" db="UniProtKB">
        <authorList>
            <consortium name="EnsemblPlants"/>
        </authorList>
    </citation>
    <scope>IDENTIFICATION</scope>
</reference>
<dbReference type="Gramene" id="OPUNC07G04170.1">
    <property type="protein sequence ID" value="OPUNC07G04170.1"/>
    <property type="gene ID" value="OPUNC07G04170"/>
</dbReference>
<dbReference type="HOGENOM" id="CLU_1963175_0_0_1"/>
<proteinExistence type="predicted"/>
<reference evidence="1" key="2">
    <citation type="submission" date="2018-05" db="EMBL/GenBank/DDBJ databases">
        <title>OpunRS2 (Oryza punctata Reference Sequence Version 2).</title>
        <authorList>
            <person name="Zhang J."/>
            <person name="Kudrna D."/>
            <person name="Lee S."/>
            <person name="Talag J."/>
            <person name="Welchert J."/>
            <person name="Wing R.A."/>
        </authorList>
    </citation>
    <scope>NUCLEOTIDE SEQUENCE [LARGE SCALE GENOMIC DNA]</scope>
</reference>
<dbReference type="Proteomes" id="UP000026962">
    <property type="component" value="Chromosome 7"/>
</dbReference>